<accession>A0A8J4BAY7</accession>
<sequence length="135" mass="13962">MGAAVTVELRAATMATGAGGVDDDWQNEVMVGAGGCTGGDGTDVMTVPNADSDSGVITDAADGCRYVWCSFVSGGGRDGSGGRTGGRGIWPSATFRGAAPGGGGHRAKCITVSGRYRKAWLRLRLSSWYLRRQRE</sequence>
<gene>
    <name evidence="1" type="ORF">Vafri_12833</name>
</gene>
<name>A0A8J4BAY7_9CHLO</name>
<organism evidence="1 2">
    <name type="scientific">Volvox africanus</name>
    <dbReference type="NCBI Taxonomy" id="51714"/>
    <lineage>
        <taxon>Eukaryota</taxon>
        <taxon>Viridiplantae</taxon>
        <taxon>Chlorophyta</taxon>
        <taxon>core chlorophytes</taxon>
        <taxon>Chlorophyceae</taxon>
        <taxon>CS clade</taxon>
        <taxon>Chlamydomonadales</taxon>
        <taxon>Volvocaceae</taxon>
        <taxon>Volvox</taxon>
    </lineage>
</organism>
<dbReference type="Proteomes" id="UP000747399">
    <property type="component" value="Unassembled WGS sequence"/>
</dbReference>
<proteinExistence type="predicted"/>
<evidence type="ECO:0000313" key="1">
    <source>
        <dbReference type="EMBL" id="GIL57640.1"/>
    </source>
</evidence>
<dbReference type="AlphaFoldDB" id="A0A8J4BAY7"/>
<reference evidence="1" key="1">
    <citation type="journal article" date="2021" name="Proc. Natl. Acad. Sci. U.S.A.">
        <title>Three genomes in the algal genus Volvox reveal the fate of a haploid sex-determining region after a transition to homothallism.</title>
        <authorList>
            <person name="Yamamoto K."/>
            <person name="Hamaji T."/>
            <person name="Kawai-Toyooka H."/>
            <person name="Matsuzaki R."/>
            <person name="Takahashi F."/>
            <person name="Nishimura Y."/>
            <person name="Kawachi M."/>
            <person name="Noguchi H."/>
            <person name="Minakuchi Y."/>
            <person name="Umen J.G."/>
            <person name="Toyoda A."/>
            <person name="Nozaki H."/>
        </authorList>
    </citation>
    <scope>NUCLEOTIDE SEQUENCE</scope>
    <source>
        <strain evidence="1">NIES-3780</strain>
    </source>
</reference>
<dbReference type="EMBL" id="BNCO01000028">
    <property type="protein sequence ID" value="GIL57640.1"/>
    <property type="molecule type" value="Genomic_DNA"/>
</dbReference>
<protein>
    <submittedName>
        <fullName evidence="1">Uncharacterized protein</fullName>
    </submittedName>
</protein>
<keyword evidence="2" id="KW-1185">Reference proteome</keyword>
<evidence type="ECO:0000313" key="2">
    <source>
        <dbReference type="Proteomes" id="UP000747399"/>
    </source>
</evidence>
<comment type="caution">
    <text evidence="1">The sequence shown here is derived from an EMBL/GenBank/DDBJ whole genome shotgun (WGS) entry which is preliminary data.</text>
</comment>